<protein>
    <submittedName>
        <fullName evidence="1">Uncharacterized protein</fullName>
    </submittedName>
</protein>
<keyword evidence="2" id="KW-1185">Reference proteome</keyword>
<proteinExistence type="predicted"/>
<dbReference type="AlphaFoldDB" id="A0A8H6Y4A2"/>
<evidence type="ECO:0000313" key="1">
    <source>
        <dbReference type="EMBL" id="KAF7351634.1"/>
    </source>
</evidence>
<dbReference type="Proteomes" id="UP000623467">
    <property type="component" value="Unassembled WGS sequence"/>
</dbReference>
<gene>
    <name evidence="1" type="ORF">MSAN_01596000</name>
</gene>
<name>A0A8H6Y4A2_9AGAR</name>
<accession>A0A8H6Y4A2</accession>
<evidence type="ECO:0000313" key="2">
    <source>
        <dbReference type="Proteomes" id="UP000623467"/>
    </source>
</evidence>
<dbReference type="OrthoDB" id="5429442at2759"/>
<comment type="caution">
    <text evidence="1">The sequence shown here is derived from an EMBL/GenBank/DDBJ whole genome shotgun (WGS) entry which is preliminary data.</text>
</comment>
<dbReference type="EMBL" id="JACAZH010000013">
    <property type="protein sequence ID" value="KAF7351634.1"/>
    <property type="molecule type" value="Genomic_DNA"/>
</dbReference>
<sequence length="1061" mass="119805">MCFEDNSAPLSVRYLNAQLSAMWKNAVECVGYTGTKTTTVDLRSSDYQKHKYTRSLAEFHFAGLAPTRGSIAVENLFFNGVFGQPRLEFICNHEAVLYLTLLEGHFNKIYPTKTAVRGYKSNTTDNVLLDGIEVAFRVKFSRHNLSGKDTRIGDGSHLIQMLILDFSSAQMILLKSNLSSDTTDSLEWYLRKYLIFLQSAGHHVRYDLPDFNDVKYRSHINYSLVTGALEREELCAGVTVHGIAEFKINEYLRDTWLDVISRAQGFCGERPTDMLSSCLTEIQSTWIGNLDHHFHIRFAPPRVRVLCAREVVLSFVVPNVHFYDSVDFEREPIRSYADWEFAFIVEVVEDRSTSAFNLKLDLSTARFCQQRSTTFAADVNIHFTYLINFLTHHYLELLVTYNMLCIYYPGGYHITDIETPDFSGISEDESDWRVEIDKPSRTSIIVWTEAIKQVTLHGFDHMIAISEASINALFASLRNTASKSGGCLAEWRYKDTFHAEFSNIRVKLLSGSKALVTFTVDDGHLTLADKLRKYTFSSWTISYEVDIKMVDQTELRCNENWLTDFSNLILGTREGNEAHSTTKHIILDFANAQYVYKHSSMPSMWNDGAIVAVDQLKSFIHFMRKYLVELTTNGHNIIHSTPIFPHTHHFGLTSVSFQIVSKNVVTVTNCMFEHEAPVVMVFGMMGGRPLLAETISWGHGWVIPGSRTLSHGTMCLSRAAFLEGRLLNALELVNRRTTVVPRFPGDNEKEWNVHLTTWNDHNYRKNERCNWKRVPTSNPGWLEYAWEHRDDWSYEHAGTHNQAFAYSVLCHTKNQLCIATAYNPRSLEIILRGESVLRLKHNDEGKSNWSKRSSARWNVKMHINTELGGLRVTIVDKVDPVFDMTEAEGQWDIDTHKLLEEHLPRIIDVQEVIRDLKDVFEGAWQYSCAGTKVYSLVSPVFKENGDLIVQLGGFTESSATTTVISGLGSPAKLNPPRLGGHLVPSGTSLGSLSLNGSIVANGPKVTPRNITDSVMAVNSVGTLLTPSVEAVGEALIVEKLEQSKLGPLVVELPSGPETAVF</sequence>
<organism evidence="1 2">
    <name type="scientific">Mycena sanguinolenta</name>
    <dbReference type="NCBI Taxonomy" id="230812"/>
    <lineage>
        <taxon>Eukaryota</taxon>
        <taxon>Fungi</taxon>
        <taxon>Dikarya</taxon>
        <taxon>Basidiomycota</taxon>
        <taxon>Agaricomycotina</taxon>
        <taxon>Agaricomycetes</taxon>
        <taxon>Agaricomycetidae</taxon>
        <taxon>Agaricales</taxon>
        <taxon>Marasmiineae</taxon>
        <taxon>Mycenaceae</taxon>
        <taxon>Mycena</taxon>
    </lineage>
</organism>
<reference evidence="1" key="1">
    <citation type="submission" date="2020-05" db="EMBL/GenBank/DDBJ databases">
        <title>Mycena genomes resolve the evolution of fungal bioluminescence.</title>
        <authorList>
            <person name="Tsai I.J."/>
        </authorList>
    </citation>
    <scope>NUCLEOTIDE SEQUENCE</scope>
    <source>
        <strain evidence="1">160909Yilan</strain>
    </source>
</reference>